<dbReference type="Proteomes" id="UP000448038">
    <property type="component" value="Unassembled WGS sequence"/>
</dbReference>
<dbReference type="Pfam" id="PF09614">
    <property type="entry name" value="Cas_Csy2"/>
    <property type="match status" value="1"/>
</dbReference>
<organism evidence="1 2">
    <name type="scientific">Aliivibrio fischeri</name>
    <name type="common">Vibrio fischeri</name>
    <dbReference type="NCBI Taxonomy" id="668"/>
    <lineage>
        <taxon>Bacteria</taxon>
        <taxon>Pseudomonadati</taxon>
        <taxon>Pseudomonadota</taxon>
        <taxon>Gammaproteobacteria</taxon>
        <taxon>Vibrionales</taxon>
        <taxon>Vibrionaceae</taxon>
        <taxon>Aliivibrio</taxon>
    </lineage>
</organism>
<evidence type="ECO:0000313" key="1">
    <source>
        <dbReference type="EMBL" id="MUK48764.1"/>
    </source>
</evidence>
<name>A0A844P049_ALIFS</name>
<evidence type="ECO:0000313" key="2">
    <source>
        <dbReference type="Proteomes" id="UP000448038"/>
    </source>
</evidence>
<dbReference type="EMBL" id="WOBN01000010">
    <property type="protein sequence ID" value="MUK48764.1"/>
    <property type="molecule type" value="Genomic_DNA"/>
</dbReference>
<sequence>MEFTDILIIQDVKERNKALKVAFAHYSSAICIDAHEVEAITCLLNLCTPKTEDYLDKTSASLFLNNHDNIQKCLDELKWFHSHNVKYPDCRVKGQSIISLPIDSVSNTINSNVVPYRLGWSHDSGKVNYTHFLLSCFKWRGVQTTLSQLFITDTLFWLDIIKKIQCNWTKKQTEQFIHSIQKEMPAKTLPEDISPYSKQILFPYKNDYLTLTPVTSNSVQTWLEHQSRKPNDIRWIKRESKHPASVGALSSSIGGYHSLLSSLPSTSQSPHSYHDNMTSKTECREAFCASAITEKSTTDALQRLISSEVRMNVKHRKQIRKSGIHFIRQKIALWLTPLIRWRDHIDNNQIQITNDHPSLVNLFLSSPIANFSDLLTPLHNHLNQTLGKNKYTKRFAYHPDLMPIFKSQLSWILNKLAQDENINQQPVLPRTQFTHLKNLRLYNGNALSSPYVCGLPSLTGFWGFMHDFERRLKTKIEENIHFEAFSLFVHQYELQSSPPLSEASDVYKKRELSPAKRLLTQPSYSCDMRFDLIIKVHTEVHLSDISQRMLSAMPARCVGGTLHQPSLHESLEWLTSYVSSEHLFEELACLPNSGRWIYPPSETFNTPDEFLSILGNSTHLAICNGYSFLEDPTNRENVSLNQHVFCEPLIGLAEQVIPIDMRLNRQKHYFSNAFWSFNSDFNSILIQKHE</sequence>
<dbReference type="InterPro" id="IPR013398">
    <property type="entry name" value="CRISPR-assoc_prot_Csy2"/>
</dbReference>
<accession>A0A844P049</accession>
<comment type="caution">
    <text evidence="1">The sequence shown here is derived from an EMBL/GenBank/DDBJ whole genome shotgun (WGS) entry which is preliminary data.</text>
</comment>
<dbReference type="RefSeq" id="WP_155655506.1">
    <property type="nucleotide sequence ID" value="NZ_WOBN01000010.1"/>
</dbReference>
<reference evidence="1 2" key="1">
    <citation type="submission" date="2019-11" db="EMBL/GenBank/DDBJ databases">
        <title>Using colonization assays and comparative genomics to discover symbiosis behaviors and factors in Vibrio fischeri.</title>
        <authorList>
            <person name="Bongrand C."/>
            <person name="Moriano-Gutierrez S."/>
            <person name="Arevalo P."/>
            <person name="Mcfall-Ngai M."/>
            <person name="Visick K."/>
            <person name="Polz M.F."/>
            <person name="Ruby E.G."/>
        </authorList>
    </citation>
    <scope>NUCLEOTIDE SEQUENCE [LARGE SCALE GENOMIC DNA]</scope>
    <source>
        <strain evidence="2">emors.4.1</strain>
    </source>
</reference>
<gene>
    <name evidence="1" type="ORF">GNP88_06170</name>
</gene>
<protein>
    <submittedName>
        <fullName evidence="1">Uncharacterized protein</fullName>
    </submittedName>
</protein>
<proteinExistence type="predicted"/>
<dbReference type="AlphaFoldDB" id="A0A844P049"/>